<dbReference type="OrthoDB" id="9783944at2"/>
<evidence type="ECO:0000313" key="2">
    <source>
        <dbReference type="EMBL" id="RBW69617.1"/>
    </source>
</evidence>
<evidence type="ECO:0000313" key="3">
    <source>
        <dbReference type="Proteomes" id="UP000253314"/>
    </source>
</evidence>
<proteinExistence type="predicted"/>
<dbReference type="PANTHER" id="PTHR31157:SF1">
    <property type="entry name" value="SCP DOMAIN-CONTAINING PROTEIN"/>
    <property type="match status" value="1"/>
</dbReference>
<feature type="domain" description="SCP" evidence="1">
    <location>
        <begin position="43"/>
        <end position="161"/>
    </location>
</feature>
<dbReference type="RefSeq" id="WP_113806003.1">
    <property type="nucleotide sequence ID" value="NZ_QOCW01000009.1"/>
</dbReference>
<dbReference type="SUPFAM" id="SSF55797">
    <property type="entry name" value="PR-1-like"/>
    <property type="match status" value="1"/>
</dbReference>
<name>A0A366XUN9_9BACI</name>
<dbReference type="EMBL" id="QOCW01000009">
    <property type="protein sequence ID" value="RBW69617.1"/>
    <property type="molecule type" value="Genomic_DNA"/>
</dbReference>
<gene>
    <name evidence="2" type="ORF">DS031_10335</name>
</gene>
<dbReference type="CDD" id="cd05379">
    <property type="entry name" value="CAP_bacterial"/>
    <property type="match status" value="1"/>
</dbReference>
<dbReference type="Gene3D" id="3.40.33.10">
    <property type="entry name" value="CAP"/>
    <property type="match status" value="1"/>
</dbReference>
<dbReference type="Proteomes" id="UP000253314">
    <property type="component" value="Unassembled WGS sequence"/>
</dbReference>
<keyword evidence="3" id="KW-1185">Reference proteome</keyword>
<dbReference type="InterPro" id="IPR035940">
    <property type="entry name" value="CAP_sf"/>
</dbReference>
<dbReference type="AlphaFoldDB" id="A0A366XUN9"/>
<reference evidence="2 3" key="1">
    <citation type="submission" date="2018-07" db="EMBL/GenBank/DDBJ databases">
        <title>Lottiidibacillus patelloidae gen. nov., sp. nov., isolated from the intestinal tract of a marine limpet and the reclassification of B. taeanensis BH030017T, B. algicola KMM 3737T and B. hwajinpoensis SW-72T as genus Lottiidibacillus.</title>
        <authorList>
            <person name="Liu R."/>
            <person name="Huang Z."/>
        </authorList>
    </citation>
    <scope>NUCLEOTIDE SEQUENCE [LARGE SCALE GENOMIC DNA]</scope>
    <source>
        <strain evidence="2 3">BH030017</strain>
    </source>
</reference>
<dbReference type="PANTHER" id="PTHR31157">
    <property type="entry name" value="SCP DOMAIN-CONTAINING PROTEIN"/>
    <property type="match status" value="1"/>
</dbReference>
<dbReference type="Pfam" id="PF00188">
    <property type="entry name" value="CAP"/>
    <property type="match status" value="1"/>
</dbReference>
<comment type="caution">
    <text evidence="2">The sequence shown here is derived from an EMBL/GenBank/DDBJ whole genome shotgun (WGS) entry which is preliminary data.</text>
</comment>
<sequence length="163" mass="18885">MYQPIFHYYPLDYYSYSTRYPFPFPYPTHYYSYLGIFEQEMINRINQERQRYGRNLLSIDTRLTQVARLKAKDMATLGNCEHYSPTFNGKEIKMLQDRNIPVGAGYGANVSCRRGSAMEVVNAWMASTRGHREVILNPRSNRIGGGVAVSRDGKLYWSAIFNS</sequence>
<dbReference type="InterPro" id="IPR014044">
    <property type="entry name" value="CAP_dom"/>
</dbReference>
<accession>A0A366XUN9</accession>
<organism evidence="2 3">
    <name type="scientific">Bacillus taeanensis</name>
    <dbReference type="NCBI Taxonomy" id="273032"/>
    <lineage>
        <taxon>Bacteria</taxon>
        <taxon>Bacillati</taxon>
        <taxon>Bacillota</taxon>
        <taxon>Bacilli</taxon>
        <taxon>Bacillales</taxon>
        <taxon>Bacillaceae</taxon>
        <taxon>Bacillus</taxon>
    </lineage>
</organism>
<evidence type="ECO:0000259" key="1">
    <source>
        <dbReference type="Pfam" id="PF00188"/>
    </source>
</evidence>
<protein>
    <submittedName>
        <fullName evidence="2">Transporter</fullName>
    </submittedName>
</protein>